<name>A0A4C1ZNB6_EUMVA</name>
<comment type="caution">
    <text evidence="2">The sequence shown here is derived from an EMBL/GenBank/DDBJ whole genome shotgun (WGS) entry which is preliminary data.</text>
</comment>
<dbReference type="AlphaFoldDB" id="A0A4C1ZNB6"/>
<protein>
    <submittedName>
        <fullName evidence="2">Uncharacterized protein</fullName>
    </submittedName>
</protein>
<evidence type="ECO:0000256" key="1">
    <source>
        <dbReference type="SAM" id="MobiDB-lite"/>
    </source>
</evidence>
<evidence type="ECO:0000313" key="3">
    <source>
        <dbReference type="Proteomes" id="UP000299102"/>
    </source>
</evidence>
<gene>
    <name evidence="2" type="ORF">EVAR_63793_1</name>
</gene>
<dbReference type="EMBL" id="BGZK01001988">
    <property type="protein sequence ID" value="GBP89268.1"/>
    <property type="molecule type" value="Genomic_DNA"/>
</dbReference>
<dbReference type="Proteomes" id="UP000299102">
    <property type="component" value="Unassembled WGS sequence"/>
</dbReference>
<reference evidence="2 3" key="1">
    <citation type="journal article" date="2019" name="Commun. Biol.">
        <title>The bagworm genome reveals a unique fibroin gene that provides high tensile strength.</title>
        <authorList>
            <person name="Kono N."/>
            <person name="Nakamura H."/>
            <person name="Ohtoshi R."/>
            <person name="Tomita M."/>
            <person name="Numata K."/>
            <person name="Arakawa K."/>
        </authorList>
    </citation>
    <scope>NUCLEOTIDE SEQUENCE [LARGE SCALE GENOMIC DNA]</scope>
</reference>
<feature type="region of interest" description="Disordered" evidence="1">
    <location>
        <begin position="1"/>
        <end position="37"/>
    </location>
</feature>
<sequence>MRWTFDDDAFEGSGGGGGEKRQPTEASTPASAAVETTNTTEGAQVIAAMAVEEAELLSTVAEEQESWASLYSGISFSSYSEYVLEENSTDISSPAVTPLSGYLTTLRSRRPLSR</sequence>
<accession>A0A4C1ZNB6</accession>
<keyword evidence="3" id="KW-1185">Reference proteome</keyword>
<feature type="compositionally biased region" description="Polar residues" evidence="1">
    <location>
        <begin position="24"/>
        <end position="37"/>
    </location>
</feature>
<organism evidence="2 3">
    <name type="scientific">Eumeta variegata</name>
    <name type="common">Bagworm moth</name>
    <name type="synonym">Eumeta japonica</name>
    <dbReference type="NCBI Taxonomy" id="151549"/>
    <lineage>
        <taxon>Eukaryota</taxon>
        <taxon>Metazoa</taxon>
        <taxon>Ecdysozoa</taxon>
        <taxon>Arthropoda</taxon>
        <taxon>Hexapoda</taxon>
        <taxon>Insecta</taxon>
        <taxon>Pterygota</taxon>
        <taxon>Neoptera</taxon>
        <taxon>Endopterygota</taxon>
        <taxon>Lepidoptera</taxon>
        <taxon>Glossata</taxon>
        <taxon>Ditrysia</taxon>
        <taxon>Tineoidea</taxon>
        <taxon>Psychidae</taxon>
        <taxon>Oiketicinae</taxon>
        <taxon>Eumeta</taxon>
    </lineage>
</organism>
<feature type="compositionally biased region" description="Acidic residues" evidence="1">
    <location>
        <begin position="1"/>
        <end position="10"/>
    </location>
</feature>
<proteinExistence type="predicted"/>
<evidence type="ECO:0000313" key="2">
    <source>
        <dbReference type="EMBL" id="GBP89268.1"/>
    </source>
</evidence>